<dbReference type="AlphaFoldDB" id="A0A7Y7PSK5"/>
<gene>
    <name evidence="1" type="ORF">HW554_18815</name>
</gene>
<organism evidence="1 2">
    <name type="scientific">Hymenobacter lapidiphilus</name>
    <dbReference type="NCBI Taxonomy" id="2608003"/>
    <lineage>
        <taxon>Bacteria</taxon>
        <taxon>Pseudomonadati</taxon>
        <taxon>Bacteroidota</taxon>
        <taxon>Cytophagia</taxon>
        <taxon>Cytophagales</taxon>
        <taxon>Hymenobacteraceae</taxon>
        <taxon>Hymenobacter</taxon>
    </lineage>
</organism>
<dbReference type="RefSeq" id="WP_176910073.1">
    <property type="nucleotide sequence ID" value="NZ_JABKAU010000056.1"/>
</dbReference>
<dbReference type="Proteomes" id="UP000565521">
    <property type="component" value="Unassembled WGS sequence"/>
</dbReference>
<sequence>MTPDAQALAYIRAAALSAFAGGPGFFQHGTVVQNSLSSSEQTPQVFLFDPRPKQDSQAGGLVKLDCTLSFLDVEPGDGDDPLAGEEAILRMGLLKDRLLAYLDLNPLLELSGLQWEAERMVYSTRFTGIVCRFTLSLPRSAAASACAIV</sequence>
<name>A0A7Y7PSK5_9BACT</name>
<evidence type="ECO:0000313" key="2">
    <source>
        <dbReference type="Proteomes" id="UP000565521"/>
    </source>
</evidence>
<accession>A0A7Y7PSK5</accession>
<protein>
    <recommendedName>
        <fullName evidence="3">DUF3168 domain-containing protein</fullName>
    </recommendedName>
</protein>
<comment type="caution">
    <text evidence="1">The sequence shown here is derived from an EMBL/GenBank/DDBJ whole genome shotgun (WGS) entry which is preliminary data.</text>
</comment>
<proteinExistence type="predicted"/>
<evidence type="ECO:0000313" key="1">
    <source>
        <dbReference type="EMBL" id="NVO33264.1"/>
    </source>
</evidence>
<reference evidence="1 2" key="1">
    <citation type="submission" date="2020-05" db="EMBL/GenBank/DDBJ databases">
        <title>Hymenobacter terrestris sp. nov. and Hymenobacter lapidiphilus sp. nov., isolated from regoliths in Antarctica.</title>
        <authorList>
            <person name="Sedlacek I."/>
            <person name="Pantucek R."/>
            <person name="Zeman M."/>
            <person name="Holochova P."/>
            <person name="Kralova S."/>
            <person name="Stankova E."/>
            <person name="Sedo O."/>
            <person name="Micenkova L."/>
            <person name="Svec P."/>
            <person name="Gupta V."/>
            <person name="Sood U."/>
            <person name="Korpole U.S."/>
            <person name="Lal R."/>
        </authorList>
    </citation>
    <scope>NUCLEOTIDE SEQUENCE [LARGE SCALE GENOMIC DNA]</scope>
    <source>
        <strain evidence="1 2">P5342</strain>
    </source>
</reference>
<keyword evidence="2" id="KW-1185">Reference proteome</keyword>
<dbReference type="EMBL" id="JABKAU010000056">
    <property type="protein sequence ID" value="NVO33264.1"/>
    <property type="molecule type" value="Genomic_DNA"/>
</dbReference>
<evidence type="ECO:0008006" key="3">
    <source>
        <dbReference type="Google" id="ProtNLM"/>
    </source>
</evidence>